<dbReference type="AlphaFoldDB" id="Q0CRG8"/>
<evidence type="ECO:0000313" key="7">
    <source>
        <dbReference type="Proteomes" id="UP000007963"/>
    </source>
</evidence>
<reference evidence="7" key="1">
    <citation type="submission" date="2005-09" db="EMBL/GenBank/DDBJ databases">
        <title>Annotation of the Aspergillus terreus NIH2624 genome.</title>
        <authorList>
            <person name="Birren B.W."/>
            <person name="Lander E.S."/>
            <person name="Galagan J.E."/>
            <person name="Nusbaum C."/>
            <person name="Devon K."/>
            <person name="Henn M."/>
            <person name="Ma L.-J."/>
            <person name="Jaffe D.B."/>
            <person name="Butler J."/>
            <person name="Alvarez P."/>
            <person name="Gnerre S."/>
            <person name="Grabherr M."/>
            <person name="Kleber M."/>
            <person name="Mauceli E.W."/>
            <person name="Brockman W."/>
            <person name="Rounsley S."/>
            <person name="Young S.K."/>
            <person name="LaButti K."/>
            <person name="Pushparaj V."/>
            <person name="DeCaprio D."/>
            <person name="Crawford M."/>
            <person name="Koehrsen M."/>
            <person name="Engels R."/>
            <person name="Montgomery P."/>
            <person name="Pearson M."/>
            <person name="Howarth C."/>
            <person name="Larson L."/>
            <person name="Luoma S."/>
            <person name="White J."/>
            <person name="Alvarado L."/>
            <person name="Kodira C.D."/>
            <person name="Zeng Q."/>
            <person name="Oleary S."/>
            <person name="Yandava C."/>
            <person name="Denning D.W."/>
            <person name="Nierman W.C."/>
            <person name="Milne T."/>
            <person name="Madden K."/>
        </authorList>
    </citation>
    <scope>NUCLEOTIDE SEQUENCE [LARGE SCALE GENOMIC DNA]</scope>
    <source>
        <strain evidence="7">NIH 2624 / FGSC A1156</strain>
    </source>
</reference>
<dbReference type="HOGENOM" id="CLU_055491_3_6_1"/>
<dbReference type="InterPro" id="IPR011057">
    <property type="entry name" value="Mss4-like_sf"/>
</dbReference>
<keyword evidence="3" id="KW-0862">Zinc</keyword>
<dbReference type="SUPFAM" id="SSF51316">
    <property type="entry name" value="Mss4-like"/>
    <property type="match status" value="1"/>
</dbReference>
<dbReference type="STRING" id="341663.Q0CRG8"/>
<evidence type="ECO:0000256" key="4">
    <source>
        <dbReference type="ARBA" id="ARBA00023239"/>
    </source>
</evidence>
<keyword evidence="4" id="KW-0456">Lyase</keyword>
<evidence type="ECO:0000256" key="3">
    <source>
        <dbReference type="ARBA" id="ARBA00022833"/>
    </source>
</evidence>
<keyword evidence="2" id="KW-0479">Metal-binding</keyword>
<dbReference type="EMBL" id="CH476598">
    <property type="protein sequence ID" value="EAU35518.1"/>
    <property type="molecule type" value="Genomic_DNA"/>
</dbReference>
<dbReference type="OMA" id="QINAMSM"/>
<dbReference type="GO" id="GO:0046872">
    <property type="term" value="F:metal ion binding"/>
    <property type="evidence" value="ECO:0007669"/>
    <property type="project" value="UniProtKB-KW"/>
</dbReference>
<evidence type="ECO:0000313" key="6">
    <source>
        <dbReference type="EMBL" id="EAU35518.1"/>
    </source>
</evidence>
<dbReference type="VEuPathDB" id="FungiDB:ATEG_03716"/>
<evidence type="ECO:0000256" key="2">
    <source>
        <dbReference type="ARBA" id="ARBA00022723"/>
    </source>
</evidence>
<comment type="similarity">
    <text evidence="1">Belongs to the Gfa family.</text>
</comment>
<dbReference type="Proteomes" id="UP000007963">
    <property type="component" value="Unassembled WGS sequence"/>
</dbReference>
<proteinExistence type="inferred from homology"/>
<organism evidence="6 7">
    <name type="scientific">Aspergillus terreus (strain NIH 2624 / FGSC A1156)</name>
    <dbReference type="NCBI Taxonomy" id="341663"/>
    <lineage>
        <taxon>Eukaryota</taxon>
        <taxon>Fungi</taxon>
        <taxon>Dikarya</taxon>
        <taxon>Ascomycota</taxon>
        <taxon>Pezizomycotina</taxon>
        <taxon>Eurotiomycetes</taxon>
        <taxon>Eurotiomycetidae</taxon>
        <taxon>Eurotiales</taxon>
        <taxon>Aspergillaceae</taxon>
        <taxon>Aspergillus</taxon>
        <taxon>Aspergillus subgen. Circumdati</taxon>
    </lineage>
</organism>
<dbReference type="eggNOG" id="ENOG502S2MN">
    <property type="taxonomic scope" value="Eukaryota"/>
</dbReference>
<dbReference type="PANTHER" id="PTHR33337">
    <property type="entry name" value="GFA DOMAIN-CONTAINING PROTEIN"/>
    <property type="match status" value="1"/>
</dbReference>
<dbReference type="OrthoDB" id="406544at2759"/>
<feature type="domain" description="CENP-V/GFA" evidence="5">
    <location>
        <begin position="5"/>
        <end position="61"/>
    </location>
</feature>
<dbReference type="GO" id="GO:0016846">
    <property type="term" value="F:carbon-sulfur lyase activity"/>
    <property type="evidence" value="ECO:0007669"/>
    <property type="project" value="InterPro"/>
</dbReference>
<sequence>MLGSGNHVCGNVSFVFSGEPAMTALCHCMDCQKWSGSAFSSNVAVPTAQFSVTKGLPRNPETGPELEFLAKNIVFSFVVPEGMPGITQIKTGSLQETNIPIAAEIFVTRRREYVSPVAGAIQASEML</sequence>
<evidence type="ECO:0000259" key="5">
    <source>
        <dbReference type="Pfam" id="PF04828"/>
    </source>
</evidence>
<evidence type="ECO:0000256" key="1">
    <source>
        <dbReference type="ARBA" id="ARBA00005495"/>
    </source>
</evidence>
<dbReference type="GeneID" id="4318318"/>
<dbReference type="Pfam" id="PF04828">
    <property type="entry name" value="GFA"/>
    <property type="match status" value="1"/>
</dbReference>
<dbReference type="RefSeq" id="XP_001212894.1">
    <property type="nucleotide sequence ID" value="XM_001212894.1"/>
</dbReference>
<dbReference type="InterPro" id="IPR006913">
    <property type="entry name" value="CENP-V/GFA"/>
</dbReference>
<dbReference type="PANTHER" id="PTHR33337:SF40">
    <property type="entry name" value="CENP-V_GFA DOMAIN-CONTAINING PROTEIN-RELATED"/>
    <property type="match status" value="1"/>
</dbReference>
<gene>
    <name evidence="6" type="ORF">ATEG_03716</name>
</gene>
<protein>
    <recommendedName>
        <fullName evidence="5">CENP-V/GFA domain-containing protein</fullName>
    </recommendedName>
</protein>
<dbReference type="Gene3D" id="3.90.1590.10">
    <property type="entry name" value="glutathione-dependent formaldehyde- activating enzyme (gfa)"/>
    <property type="match status" value="1"/>
</dbReference>
<name>Q0CRG8_ASPTN</name>
<accession>Q0CRG8</accession>